<dbReference type="EMBL" id="CACVBS010000042">
    <property type="protein sequence ID" value="CAA7264039.1"/>
    <property type="molecule type" value="Genomic_DNA"/>
</dbReference>
<keyword evidence="3" id="KW-1185">Reference proteome</keyword>
<gene>
    <name evidence="2" type="ORF">AAE3_LOCUS6159</name>
</gene>
<protein>
    <submittedName>
        <fullName evidence="2">Uncharacterized protein</fullName>
    </submittedName>
</protein>
<dbReference type="OrthoDB" id="10591407at2759"/>
<comment type="caution">
    <text evidence="2">The sequence shown here is derived from an EMBL/GenBank/DDBJ whole genome shotgun (WGS) entry which is preliminary data.</text>
</comment>
<name>A0A8S0XJ14_CYCAE</name>
<dbReference type="Proteomes" id="UP000467700">
    <property type="component" value="Unassembled WGS sequence"/>
</dbReference>
<organism evidence="2 3">
    <name type="scientific">Cyclocybe aegerita</name>
    <name type="common">Black poplar mushroom</name>
    <name type="synonym">Agrocybe aegerita</name>
    <dbReference type="NCBI Taxonomy" id="1973307"/>
    <lineage>
        <taxon>Eukaryota</taxon>
        <taxon>Fungi</taxon>
        <taxon>Dikarya</taxon>
        <taxon>Basidiomycota</taxon>
        <taxon>Agaricomycotina</taxon>
        <taxon>Agaricomycetes</taxon>
        <taxon>Agaricomycetidae</taxon>
        <taxon>Agaricales</taxon>
        <taxon>Agaricineae</taxon>
        <taxon>Bolbitiaceae</taxon>
        <taxon>Cyclocybe</taxon>
    </lineage>
</organism>
<reference evidence="2 3" key="1">
    <citation type="submission" date="2020-01" db="EMBL/GenBank/DDBJ databases">
        <authorList>
            <person name="Gupta K D."/>
        </authorList>
    </citation>
    <scope>NUCLEOTIDE SEQUENCE [LARGE SCALE GENOMIC DNA]</scope>
</reference>
<dbReference type="AlphaFoldDB" id="A0A8S0XJ14"/>
<evidence type="ECO:0000313" key="2">
    <source>
        <dbReference type="EMBL" id="CAA7264039.1"/>
    </source>
</evidence>
<evidence type="ECO:0000313" key="3">
    <source>
        <dbReference type="Proteomes" id="UP000467700"/>
    </source>
</evidence>
<feature type="region of interest" description="Disordered" evidence="1">
    <location>
        <begin position="176"/>
        <end position="223"/>
    </location>
</feature>
<evidence type="ECO:0000256" key="1">
    <source>
        <dbReference type="SAM" id="MobiDB-lite"/>
    </source>
</evidence>
<accession>A0A8S0XJ14</accession>
<proteinExistence type="predicted"/>
<sequence length="246" mass="27669">MSPYRPRLRYSTGDSGMHLSHAARNPGATEGGLSVLSQVTDAFTFPSFVRRATRFDGGHTKASAFRIWEYALGLDDAGHLVHKHLEGYKVLWIPAGSQFGPRLPSYLHRSRTPDHLTDYHTIVLFQETPRRRRMDMSGIQNPLLLLATTSEQVQRDRQPRAFDDDKENAVVQVLSSLASRSTKGPSPPPTGHGYGLRSRKSLATIQPPEPSPQHSTSFVAETEIPANRVPPRWRVIRYNWRPVTRA</sequence>
<feature type="region of interest" description="Disordered" evidence="1">
    <location>
        <begin position="1"/>
        <end position="25"/>
    </location>
</feature>